<evidence type="ECO:0000256" key="2">
    <source>
        <dbReference type="SAM" id="Phobius"/>
    </source>
</evidence>
<reference evidence="3 4" key="1">
    <citation type="submission" date="2020-08" db="EMBL/GenBank/DDBJ databases">
        <title>Sequencing the genomes of 1000 actinobacteria strains.</title>
        <authorList>
            <person name="Klenk H.-P."/>
        </authorList>
    </citation>
    <scope>NUCLEOTIDE SEQUENCE [LARGE SCALE GENOMIC DNA]</scope>
    <source>
        <strain evidence="3 4">DSM 45362</strain>
    </source>
</reference>
<keyword evidence="2" id="KW-0812">Transmembrane</keyword>
<evidence type="ECO:0000256" key="1">
    <source>
        <dbReference type="SAM" id="MobiDB-lite"/>
    </source>
</evidence>
<accession>A0A841BX53</accession>
<keyword evidence="4" id="KW-1185">Reference proteome</keyword>
<feature type="transmembrane region" description="Helical" evidence="2">
    <location>
        <begin position="68"/>
        <end position="87"/>
    </location>
</feature>
<organism evidence="3 4">
    <name type="scientific">Allocatelliglobosispora scoriae</name>
    <dbReference type="NCBI Taxonomy" id="643052"/>
    <lineage>
        <taxon>Bacteria</taxon>
        <taxon>Bacillati</taxon>
        <taxon>Actinomycetota</taxon>
        <taxon>Actinomycetes</taxon>
        <taxon>Micromonosporales</taxon>
        <taxon>Micromonosporaceae</taxon>
        <taxon>Allocatelliglobosispora</taxon>
    </lineage>
</organism>
<evidence type="ECO:0000313" key="4">
    <source>
        <dbReference type="Proteomes" id="UP000587527"/>
    </source>
</evidence>
<evidence type="ECO:0000313" key="3">
    <source>
        <dbReference type="EMBL" id="MBB5871310.1"/>
    </source>
</evidence>
<feature type="compositionally biased region" description="Low complexity" evidence="1">
    <location>
        <begin position="104"/>
        <end position="122"/>
    </location>
</feature>
<keyword evidence="2" id="KW-0472">Membrane</keyword>
<protein>
    <submittedName>
        <fullName evidence="3">Putative lipid-binding transport protein (Tim44 family)</fullName>
    </submittedName>
</protein>
<dbReference type="AlphaFoldDB" id="A0A841BX53"/>
<name>A0A841BX53_9ACTN</name>
<gene>
    <name evidence="3" type="ORF">F4553_004689</name>
</gene>
<dbReference type="RefSeq" id="WP_184839279.1">
    <property type="nucleotide sequence ID" value="NZ_JACHMN010000002.1"/>
</dbReference>
<dbReference type="Proteomes" id="UP000587527">
    <property type="component" value="Unassembled WGS sequence"/>
</dbReference>
<proteinExistence type="predicted"/>
<dbReference type="EMBL" id="JACHMN010000002">
    <property type="protein sequence ID" value="MBB5871310.1"/>
    <property type="molecule type" value="Genomic_DNA"/>
</dbReference>
<feature type="compositionally biased region" description="Pro residues" evidence="1">
    <location>
        <begin position="136"/>
        <end position="147"/>
    </location>
</feature>
<sequence length="163" mass="17454">MYWNLDFDADPGFSAYVVLLVISGLIMLFLGISGVGEQTKGERAVSAVVGLAFFGYGFYLALLFDGGTYWIVFKAFIVPAVLIFNVIRNAITRRKERKAGPVEAQANPYPAYPPQANAAQPYAPQPAAPQAYAPQPAAPQPYAPQPAAPQAAQPAPVSPVQEQ</sequence>
<keyword evidence="2" id="KW-1133">Transmembrane helix</keyword>
<feature type="transmembrane region" description="Helical" evidence="2">
    <location>
        <begin position="12"/>
        <end position="32"/>
    </location>
</feature>
<feature type="region of interest" description="Disordered" evidence="1">
    <location>
        <begin position="94"/>
        <end position="163"/>
    </location>
</feature>
<feature type="transmembrane region" description="Helical" evidence="2">
    <location>
        <begin position="44"/>
        <end position="62"/>
    </location>
</feature>
<comment type="caution">
    <text evidence="3">The sequence shown here is derived from an EMBL/GenBank/DDBJ whole genome shotgun (WGS) entry which is preliminary data.</text>
</comment>